<evidence type="ECO:0000256" key="5">
    <source>
        <dbReference type="ARBA" id="ARBA00022603"/>
    </source>
</evidence>
<name>A0A8D8QJD3_9HEMI</name>
<keyword evidence="7" id="KW-0949">S-adenosyl-L-methionine</keyword>
<evidence type="ECO:0000256" key="1">
    <source>
        <dbReference type="ARBA" id="ARBA00004496"/>
    </source>
</evidence>
<dbReference type="InterPro" id="IPR029063">
    <property type="entry name" value="SAM-dependent_MTases_sf"/>
</dbReference>
<protein>
    <recommendedName>
        <fullName evidence="3">protein-L-isoaspartate(D-aspartate) O-methyltransferase</fullName>
        <ecNumber evidence="3">2.1.1.77</ecNumber>
    </recommendedName>
</protein>
<evidence type="ECO:0000256" key="7">
    <source>
        <dbReference type="ARBA" id="ARBA00022691"/>
    </source>
</evidence>
<sequence>MEYILQIAVFLLAKCISYSKQEFWDGNAYRGFAVIPPPEGLRDEVFNDDLYYEDTFFIRRSYAQFIEGLKERKQINHPKVEEVFYKVRRADFINVKPYHGFSNIPYAFDNQVTMETPSYISMCLEQLVDVIHNGSRVLDIGSGQGYMATCLAHLVGPHGKVYALEHDPLTVNNSLKNIKISSPELLQRGTLEVLVKDGRWGHDEGGPYDAIFFGGGTEEVSETIMNQLKPNGRIVAPVGNVWRQNLSVIDKRPDGTITSRVLKRVSADFLCTLNFQLHPEEFYQPFNCSNEKDYVPHYPPPPGVRLRAHTFNMDLEETTLPNQPTTKYEFLPESDDRYFLDQEALDLFHGPNKTKSKRKKKRPIFDIIQ</sequence>
<dbReference type="GO" id="GO:0004719">
    <property type="term" value="F:protein-L-isoaspartate (D-aspartate) O-methyltransferase activity"/>
    <property type="evidence" value="ECO:0007669"/>
    <property type="project" value="UniProtKB-EC"/>
</dbReference>
<accession>A0A8D8QJD3</accession>
<dbReference type="Gene3D" id="3.40.50.150">
    <property type="entry name" value="Vaccinia Virus protein VP39"/>
    <property type="match status" value="1"/>
</dbReference>
<dbReference type="InterPro" id="IPR000682">
    <property type="entry name" value="PCMT"/>
</dbReference>
<dbReference type="AlphaFoldDB" id="A0A8D8QJD3"/>
<dbReference type="EMBL" id="HBUF01081593">
    <property type="protein sequence ID" value="CAG6633067.1"/>
    <property type="molecule type" value="Transcribed_RNA"/>
</dbReference>
<reference evidence="9" key="1">
    <citation type="submission" date="2021-05" db="EMBL/GenBank/DDBJ databases">
        <authorList>
            <person name="Alioto T."/>
            <person name="Alioto T."/>
            <person name="Gomez Garrido J."/>
        </authorList>
    </citation>
    <scope>NUCLEOTIDE SEQUENCE</scope>
</reference>
<dbReference type="EC" id="2.1.1.77" evidence="3"/>
<dbReference type="EMBL" id="HBUF01081594">
    <property type="protein sequence ID" value="CAG6633068.1"/>
    <property type="molecule type" value="Transcribed_RNA"/>
</dbReference>
<evidence type="ECO:0000256" key="2">
    <source>
        <dbReference type="ARBA" id="ARBA00005369"/>
    </source>
</evidence>
<dbReference type="PANTHER" id="PTHR11579:SF0">
    <property type="entry name" value="PROTEIN-L-ISOASPARTATE(D-ASPARTATE) O-METHYLTRANSFERASE"/>
    <property type="match status" value="1"/>
</dbReference>
<keyword evidence="5 9" id="KW-0489">Methyltransferase</keyword>
<keyword evidence="4" id="KW-0963">Cytoplasm</keyword>
<organism evidence="9">
    <name type="scientific">Cacopsylla melanoneura</name>
    <dbReference type="NCBI Taxonomy" id="428564"/>
    <lineage>
        <taxon>Eukaryota</taxon>
        <taxon>Metazoa</taxon>
        <taxon>Ecdysozoa</taxon>
        <taxon>Arthropoda</taxon>
        <taxon>Hexapoda</taxon>
        <taxon>Insecta</taxon>
        <taxon>Pterygota</taxon>
        <taxon>Neoptera</taxon>
        <taxon>Paraneoptera</taxon>
        <taxon>Hemiptera</taxon>
        <taxon>Sternorrhyncha</taxon>
        <taxon>Psylloidea</taxon>
        <taxon>Psyllidae</taxon>
        <taxon>Psyllinae</taxon>
        <taxon>Cacopsylla</taxon>
    </lineage>
</organism>
<feature type="region of interest" description="Disordered" evidence="8">
    <location>
        <begin position="350"/>
        <end position="369"/>
    </location>
</feature>
<evidence type="ECO:0000256" key="8">
    <source>
        <dbReference type="SAM" id="MobiDB-lite"/>
    </source>
</evidence>
<dbReference type="GO" id="GO:0005737">
    <property type="term" value="C:cytoplasm"/>
    <property type="evidence" value="ECO:0007669"/>
    <property type="project" value="UniProtKB-SubCell"/>
</dbReference>
<evidence type="ECO:0000313" key="9">
    <source>
        <dbReference type="EMBL" id="CAG6633068.1"/>
    </source>
</evidence>
<dbReference type="SUPFAM" id="SSF53335">
    <property type="entry name" value="S-adenosyl-L-methionine-dependent methyltransferases"/>
    <property type="match status" value="1"/>
</dbReference>
<dbReference type="CDD" id="cd02440">
    <property type="entry name" value="AdoMet_MTases"/>
    <property type="match status" value="1"/>
</dbReference>
<dbReference type="Pfam" id="PF01135">
    <property type="entry name" value="PCMT"/>
    <property type="match status" value="1"/>
</dbReference>
<evidence type="ECO:0000256" key="3">
    <source>
        <dbReference type="ARBA" id="ARBA00011890"/>
    </source>
</evidence>
<feature type="compositionally biased region" description="Basic residues" evidence="8">
    <location>
        <begin position="352"/>
        <end position="362"/>
    </location>
</feature>
<evidence type="ECO:0000256" key="4">
    <source>
        <dbReference type="ARBA" id="ARBA00022490"/>
    </source>
</evidence>
<proteinExistence type="inferred from homology"/>
<dbReference type="EMBL" id="HBUF01081595">
    <property type="protein sequence ID" value="CAG6633069.1"/>
    <property type="molecule type" value="Transcribed_RNA"/>
</dbReference>
<comment type="subcellular location">
    <subcellularLocation>
        <location evidence="1">Cytoplasm</location>
    </subcellularLocation>
</comment>
<dbReference type="PANTHER" id="PTHR11579">
    <property type="entry name" value="PROTEIN-L-ISOASPARTATE O-METHYLTRANSFERASE"/>
    <property type="match status" value="1"/>
</dbReference>
<comment type="similarity">
    <text evidence="2">Belongs to the methyltransferase superfamily. L-isoaspartyl/D-aspartyl protein methyltransferase family.</text>
</comment>
<dbReference type="GO" id="GO:0032259">
    <property type="term" value="P:methylation"/>
    <property type="evidence" value="ECO:0007669"/>
    <property type="project" value="UniProtKB-KW"/>
</dbReference>
<keyword evidence="6 9" id="KW-0808">Transferase</keyword>
<evidence type="ECO:0000256" key="6">
    <source>
        <dbReference type="ARBA" id="ARBA00022679"/>
    </source>
</evidence>